<reference evidence="1 2" key="1">
    <citation type="journal article" date="2020" name="Mol. Biol. Evol.">
        <title>Distinct Expression and Methylation Patterns for Genes with Different Fates following a Single Whole-Genome Duplication in Flowering Plants.</title>
        <authorList>
            <person name="Shi T."/>
            <person name="Rahmani R.S."/>
            <person name="Gugger P.F."/>
            <person name="Wang M."/>
            <person name="Li H."/>
            <person name="Zhang Y."/>
            <person name="Li Z."/>
            <person name="Wang Q."/>
            <person name="Van de Peer Y."/>
            <person name="Marchal K."/>
            <person name="Chen J."/>
        </authorList>
    </citation>
    <scope>NUCLEOTIDE SEQUENCE [LARGE SCALE GENOMIC DNA]</scope>
    <source>
        <tissue evidence="1">Leaf</tissue>
    </source>
</reference>
<evidence type="ECO:0000313" key="2">
    <source>
        <dbReference type="Proteomes" id="UP000607653"/>
    </source>
</evidence>
<gene>
    <name evidence="1" type="ORF">HUJ06_024197</name>
</gene>
<keyword evidence="2" id="KW-1185">Reference proteome</keyword>
<comment type="caution">
    <text evidence="1">The sequence shown here is derived from an EMBL/GenBank/DDBJ whole genome shotgun (WGS) entry which is preliminary data.</text>
</comment>
<name>A0A822XMB3_NELNU</name>
<evidence type="ECO:0000313" key="1">
    <source>
        <dbReference type="EMBL" id="DAD22734.1"/>
    </source>
</evidence>
<accession>A0A822XMB3</accession>
<dbReference type="AlphaFoldDB" id="A0A822XMB3"/>
<protein>
    <submittedName>
        <fullName evidence="1">Uncharacterized protein</fullName>
    </submittedName>
</protein>
<sequence length="252" mass="29582">MIKHLPVVGSDHSPIIYSLVGFHKKFKPTRRFEAAWLTYADYSENLVQAWNSSEGSFITKCSQSKSKLWLWYSSKLNFKAKIKDLTHQIEDLQCNPSSPWTIAEETKLRKELEEWYNREEIYWKQRAKCNWLNYGDRSNRYFHISATNQKHKNGIYWLKDSHGEWCSDFDDLNEHLIMPCITDHENSMLCTPPLNLEIQQTLFSMNPLKAPGPDGLHALFFQNGWNVVGEDFCHFIRTLFVEPSRIASINDT</sequence>
<dbReference type="EMBL" id="DUZY01000001">
    <property type="protein sequence ID" value="DAD22734.1"/>
    <property type="molecule type" value="Genomic_DNA"/>
</dbReference>
<organism evidence="1 2">
    <name type="scientific">Nelumbo nucifera</name>
    <name type="common">Sacred lotus</name>
    <dbReference type="NCBI Taxonomy" id="4432"/>
    <lineage>
        <taxon>Eukaryota</taxon>
        <taxon>Viridiplantae</taxon>
        <taxon>Streptophyta</taxon>
        <taxon>Embryophyta</taxon>
        <taxon>Tracheophyta</taxon>
        <taxon>Spermatophyta</taxon>
        <taxon>Magnoliopsida</taxon>
        <taxon>Proteales</taxon>
        <taxon>Nelumbonaceae</taxon>
        <taxon>Nelumbo</taxon>
    </lineage>
</organism>
<proteinExistence type="predicted"/>
<dbReference type="Proteomes" id="UP000607653">
    <property type="component" value="Unassembled WGS sequence"/>
</dbReference>